<dbReference type="GO" id="GO:0004020">
    <property type="term" value="F:adenylylsulfate kinase activity"/>
    <property type="evidence" value="ECO:0000318"/>
    <property type="project" value="GO_Central"/>
</dbReference>
<dbReference type="InterPro" id="IPR002650">
    <property type="entry name" value="Sulphate_adenylyltransferase"/>
</dbReference>
<dbReference type="PhylomeDB" id="A7RKZ0"/>
<keyword evidence="7" id="KW-0418">Kinase</keyword>
<sequence length="597" mass="67399">MAGVDDSYQKSPNIVKATNVEYKDHSVSRDKRGQVVGTRAGFRGCSVWFTGLSGAGKTTLSMALEDYLCRQGIPAYTLDGDNMRTGLNRNLGFTPEDREENIRRVSEVAKLFADSGMVCLTAFISPYSRDRDRARKLHEDANLPFFEIFVNTPLETCEKRDVKGLYKKARAGIIKGFTGIDAEYQPPHKPELELRAGELSVDNCVQEVVKLLTKSGVLPHAMVNGIKELFVEPENVDAAKQEADSLPKLEITLLDLQWVQVLSEGWATPLYGFMRENEFLQCQHFGALLQASVSNQSVPIVLPLTTENKNRLEGCSAYTLTYEGRNIAIVRNPDFYEHRKEMVLESGDWLSGGDLEVIERIRWNDGLDKYRLTPNELRDEFKRLGSDAVFAFQLRNPVHNGHALLMQDTRQRLIQRGFKKPVLLLHPLGGWTKEDDVPLAVRMRQHYAVLNEGVLDPDTTVLAIFPSPMMYAGPTEVQWHAKARVAAGVNFYIVGRDPAGMPHPDEKRDLYHPSHGRKVLTMAPGLTELEIVPFRVAAYNTRHKKMEFFDPEHKEDFDFISGTRMRALARSGKEPPNGFMAPTAWNILAEFYQSVKN</sequence>
<evidence type="ECO:0000256" key="1">
    <source>
        <dbReference type="ARBA" id="ARBA00005050"/>
    </source>
</evidence>
<evidence type="ECO:0000259" key="10">
    <source>
        <dbReference type="Pfam" id="PF01747"/>
    </source>
</evidence>
<evidence type="ECO:0000313" key="13">
    <source>
        <dbReference type="Proteomes" id="UP000001593"/>
    </source>
</evidence>
<dbReference type="FunFam" id="3.40.50.620:FF:000006">
    <property type="entry name" value="bifunctional 3'-phosphoadenosine 5'-phosphosulfate synthase 1"/>
    <property type="match status" value="1"/>
</dbReference>
<organism evidence="12 13">
    <name type="scientific">Nematostella vectensis</name>
    <name type="common">Starlet sea anemone</name>
    <dbReference type="NCBI Taxonomy" id="45351"/>
    <lineage>
        <taxon>Eukaryota</taxon>
        <taxon>Metazoa</taxon>
        <taxon>Cnidaria</taxon>
        <taxon>Anthozoa</taxon>
        <taxon>Hexacorallia</taxon>
        <taxon>Actiniaria</taxon>
        <taxon>Edwardsiidae</taxon>
        <taxon>Nematostella</taxon>
    </lineage>
</organism>
<feature type="domain" description="APS kinase" evidence="9">
    <location>
        <begin position="43"/>
        <end position="194"/>
    </location>
</feature>
<dbReference type="eggNOG" id="KOG4238">
    <property type="taxonomic scope" value="Eukaryota"/>
</dbReference>
<dbReference type="NCBIfam" id="NF003013">
    <property type="entry name" value="PRK03846.1"/>
    <property type="match status" value="1"/>
</dbReference>
<dbReference type="SUPFAM" id="SSF52374">
    <property type="entry name" value="Nucleotidylyl transferase"/>
    <property type="match status" value="1"/>
</dbReference>
<name>A7RKZ0_NEMVE</name>
<feature type="domain" description="ATP-sulfurylase PUA-like" evidence="11">
    <location>
        <begin position="225"/>
        <end position="343"/>
    </location>
</feature>
<evidence type="ECO:0000259" key="9">
    <source>
        <dbReference type="Pfam" id="PF01583"/>
    </source>
</evidence>
<dbReference type="SUPFAM" id="SSF52540">
    <property type="entry name" value="P-loop containing nucleoside triphosphate hydrolases"/>
    <property type="match status" value="1"/>
</dbReference>
<dbReference type="AlphaFoldDB" id="A7RKZ0"/>
<dbReference type="EMBL" id="DS469517">
    <property type="protein sequence ID" value="EDO47767.1"/>
    <property type="molecule type" value="Genomic_DNA"/>
</dbReference>
<protein>
    <submittedName>
        <fullName evidence="12">Uncharacterized protein</fullName>
    </submittedName>
</protein>
<evidence type="ECO:0000256" key="2">
    <source>
        <dbReference type="ARBA" id="ARBA00007268"/>
    </source>
</evidence>
<evidence type="ECO:0000256" key="3">
    <source>
        <dbReference type="ARBA" id="ARBA00009290"/>
    </source>
</evidence>
<dbReference type="Pfam" id="PF14306">
    <property type="entry name" value="PUA_2"/>
    <property type="match status" value="1"/>
</dbReference>
<keyword evidence="4" id="KW-0808">Transferase</keyword>
<dbReference type="PANTHER" id="PTHR11055:SF1">
    <property type="entry name" value="PAPS SYNTHETASE, ISOFORM D"/>
    <property type="match status" value="1"/>
</dbReference>
<dbReference type="Pfam" id="PF01747">
    <property type="entry name" value="ATP-sulfurylase"/>
    <property type="match status" value="1"/>
</dbReference>
<dbReference type="STRING" id="45351.A7RKZ0"/>
<keyword evidence="6" id="KW-0547">Nucleotide-binding</keyword>
<dbReference type="OMA" id="IEIYKHH"/>
<dbReference type="InterPro" id="IPR014729">
    <property type="entry name" value="Rossmann-like_a/b/a_fold"/>
</dbReference>
<dbReference type="SUPFAM" id="SSF88697">
    <property type="entry name" value="PUA domain-like"/>
    <property type="match status" value="1"/>
</dbReference>
<comment type="pathway">
    <text evidence="1">Sulfur metabolism; sulfate assimilation.</text>
</comment>
<dbReference type="PANTHER" id="PTHR11055">
    <property type="entry name" value="BIFUNCTIONAL 3'-PHOSPHOADENOSINE 5'-PHOSPHOSULFATE SYNTHASE"/>
    <property type="match status" value="1"/>
</dbReference>
<dbReference type="Gene3D" id="3.40.50.620">
    <property type="entry name" value="HUPs"/>
    <property type="match status" value="1"/>
</dbReference>
<evidence type="ECO:0000256" key="6">
    <source>
        <dbReference type="ARBA" id="ARBA00022741"/>
    </source>
</evidence>
<dbReference type="Gene3D" id="3.10.400.10">
    <property type="entry name" value="Sulfate adenylyltransferase"/>
    <property type="match status" value="1"/>
</dbReference>
<accession>A7RKZ0</accession>
<dbReference type="Proteomes" id="UP000001593">
    <property type="component" value="Unassembled WGS sequence"/>
</dbReference>
<dbReference type="NCBIfam" id="TIGR00455">
    <property type="entry name" value="apsK"/>
    <property type="match status" value="1"/>
</dbReference>
<reference evidence="12 13" key="1">
    <citation type="journal article" date="2007" name="Science">
        <title>Sea anemone genome reveals ancestral eumetazoan gene repertoire and genomic organization.</title>
        <authorList>
            <person name="Putnam N.H."/>
            <person name="Srivastava M."/>
            <person name="Hellsten U."/>
            <person name="Dirks B."/>
            <person name="Chapman J."/>
            <person name="Salamov A."/>
            <person name="Terry A."/>
            <person name="Shapiro H."/>
            <person name="Lindquist E."/>
            <person name="Kapitonov V.V."/>
            <person name="Jurka J."/>
            <person name="Genikhovich G."/>
            <person name="Grigoriev I.V."/>
            <person name="Lucas S.M."/>
            <person name="Steele R.E."/>
            <person name="Finnerty J.R."/>
            <person name="Technau U."/>
            <person name="Martindale M.Q."/>
            <person name="Rokhsar D.S."/>
        </authorList>
    </citation>
    <scope>NUCLEOTIDE SEQUENCE [LARGE SCALE GENOMIC DNA]</scope>
    <source>
        <strain evidence="13">CH2 X CH6</strain>
    </source>
</reference>
<dbReference type="HAMAP" id="MF_00065">
    <property type="entry name" value="Adenylyl_sulf_kinase"/>
    <property type="match status" value="1"/>
</dbReference>
<dbReference type="HOGENOM" id="CLU_009463_3_0_1"/>
<evidence type="ECO:0000259" key="11">
    <source>
        <dbReference type="Pfam" id="PF14306"/>
    </source>
</evidence>
<dbReference type="FunFam" id="3.40.50.300:FF:000212">
    <property type="entry name" value="Adenylyl-sulfate kinase"/>
    <property type="match status" value="1"/>
</dbReference>
<evidence type="ECO:0000256" key="7">
    <source>
        <dbReference type="ARBA" id="ARBA00022777"/>
    </source>
</evidence>
<dbReference type="Pfam" id="PF01583">
    <property type="entry name" value="APS_kinase"/>
    <property type="match status" value="1"/>
</dbReference>
<feature type="domain" description="Sulphate adenylyltransferase catalytic" evidence="10">
    <location>
        <begin position="368"/>
        <end position="590"/>
    </location>
</feature>
<dbReference type="GO" id="GO:0050428">
    <property type="term" value="P:3'-phosphoadenosine 5'-phosphosulfate biosynthetic process"/>
    <property type="evidence" value="ECO:0000318"/>
    <property type="project" value="GO_Central"/>
</dbReference>
<dbReference type="CDD" id="cd02027">
    <property type="entry name" value="APSK"/>
    <property type="match status" value="1"/>
</dbReference>
<dbReference type="Gene3D" id="3.40.50.300">
    <property type="entry name" value="P-loop containing nucleotide triphosphate hydrolases"/>
    <property type="match status" value="1"/>
</dbReference>
<dbReference type="CDD" id="cd00517">
    <property type="entry name" value="ATPS"/>
    <property type="match status" value="1"/>
</dbReference>
<evidence type="ECO:0000313" key="12">
    <source>
        <dbReference type="EMBL" id="EDO47767.1"/>
    </source>
</evidence>
<keyword evidence="5" id="KW-0548">Nucleotidyltransferase</keyword>
<dbReference type="InterPro" id="IPR002891">
    <property type="entry name" value="APS"/>
</dbReference>
<evidence type="ECO:0000256" key="4">
    <source>
        <dbReference type="ARBA" id="ARBA00022679"/>
    </source>
</evidence>
<dbReference type="GO" id="GO:0000103">
    <property type="term" value="P:sulfate assimilation"/>
    <property type="evidence" value="ECO:0000318"/>
    <property type="project" value="GO_Central"/>
</dbReference>
<gene>
    <name evidence="12" type="ORF">NEMVEDRAFT_v1g231946</name>
</gene>
<comment type="similarity">
    <text evidence="3">In the C-terminal section; belongs to the sulfate adenylyltransferase family.</text>
</comment>
<comment type="similarity">
    <text evidence="2">In the N-terminal section; belongs to the APS kinase family.</text>
</comment>
<dbReference type="UniPathway" id="UPA00097"/>
<dbReference type="InterPro" id="IPR027417">
    <property type="entry name" value="P-loop_NTPase"/>
</dbReference>
<proteinExistence type="inferred from homology"/>
<dbReference type="InParanoid" id="A7RKZ0"/>
<evidence type="ECO:0000256" key="8">
    <source>
        <dbReference type="ARBA" id="ARBA00022840"/>
    </source>
</evidence>
<dbReference type="InterPro" id="IPR015947">
    <property type="entry name" value="PUA-like_sf"/>
</dbReference>
<dbReference type="GO" id="GO:0005524">
    <property type="term" value="F:ATP binding"/>
    <property type="evidence" value="ECO:0007669"/>
    <property type="project" value="UniProtKB-KW"/>
</dbReference>
<dbReference type="GO" id="GO:0004781">
    <property type="term" value="F:sulfate adenylyltransferase (ATP) activity"/>
    <property type="evidence" value="ECO:0007669"/>
    <property type="project" value="InterPro"/>
</dbReference>
<dbReference type="InterPro" id="IPR059117">
    <property type="entry name" value="APS_kinase_dom"/>
</dbReference>
<keyword evidence="13" id="KW-1185">Reference proteome</keyword>
<dbReference type="InterPro" id="IPR024951">
    <property type="entry name" value="Sulfurylase_cat_dom"/>
</dbReference>
<evidence type="ECO:0000256" key="5">
    <source>
        <dbReference type="ARBA" id="ARBA00022695"/>
    </source>
</evidence>
<keyword evidence="8" id="KW-0067">ATP-binding</keyword>
<dbReference type="InterPro" id="IPR025980">
    <property type="entry name" value="ATP-Sase_PUA-like_dom"/>
</dbReference>